<gene>
    <name evidence="1" type="ORF">AOXY_G16801</name>
</gene>
<proteinExistence type="predicted"/>
<dbReference type="Proteomes" id="UP001230051">
    <property type="component" value="Unassembled WGS sequence"/>
</dbReference>
<evidence type="ECO:0000313" key="1">
    <source>
        <dbReference type="EMBL" id="KAK1163340.1"/>
    </source>
</evidence>
<sequence length="113" mass="12629">MRQILYQALHKEDPPVLPVEDVFKSQLKARLPFPPSPSSIDPNVKARLFPLIDPNVKARLFPSIDPNVKARLFPSIDPNVKARLPSFKAGNLPGCLLPGFKYKATGNSWRQQA</sequence>
<comment type="caution">
    <text evidence="1">The sequence shown here is derived from an EMBL/GenBank/DDBJ whole genome shotgun (WGS) entry which is preliminary data.</text>
</comment>
<evidence type="ECO:0000313" key="2">
    <source>
        <dbReference type="Proteomes" id="UP001230051"/>
    </source>
</evidence>
<dbReference type="AlphaFoldDB" id="A0AAD8D6D2"/>
<organism evidence="1 2">
    <name type="scientific">Acipenser oxyrinchus oxyrinchus</name>
    <dbReference type="NCBI Taxonomy" id="40147"/>
    <lineage>
        <taxon>Eukaryota</taxon>
        <taxon>Metazoa</taxon>
        <taxon>Chordata</taxon>
        <taxon>Craniata</taxon>
        <taxon>Vertebrata</taxon>
        <taxon>Euteleostomi</taxon>
        <taxon>Actinopterygii</taxon>
        <taxon>Chondrostei</taxon>
        <taxon>Acipenseriformes</taxon>
        <taxon>Acipenseridae</taxon>
        <taxon>Acipenser</taxon>
    </lineage>
</organism>
<dbReference type="EMBL" id="JAGXEW010000015">
    <property type="protein sequence ID" value="KAK1163340.1"/>
    <property type="molecule type" value="Genomic_DNA"/>
</dbReference>
<name>A0AAD8D6D2_ACIOX</name>
<keyword evidence="2" id="KW-1185">Reference proteome</keyword>
<accession>A0AAD8D6D2</accession>
<protein>
    <submittedName>
        <fullName evidence="1">Uncharacterized protein</fullName>
    </submittedName>
</protein>
<reference evidence="1" key="1">
    <citation type="submission" date="2022-02" db="EMBL/GenBank/DDBJ databases">
        <title>Atlantic sturgeon de novo genome assembly.</title>
        <authorList>
            <person name="Stock M."/>
            <person name="Klopp C."/>
            <person name="Guiguen Y."/>
            <person name="Cabau C."/>
            <person name="Parinello H."/>
            <person name="Santidrian Yebra-Pimentel E."/>
            <person name="Kuhl H."/>
            <person name="Dirks R.P."/>
            <person name="Guessner J."/>
            <person name="Wuertz S."/>
            <person name="Du K."/>
            <person name="Schartl M."/>
        </authorList>
    </citation>
    <scope>NUCLEOTIDE SEQUENCE</scope>
    <source>
        <strain evidence="1">STURGEONOMICS-FGT-2020</strain>
        <tissue evidence="1">Whole blood</tissue>
    </source>
</reference>